<gene>
    <name evidence="3" type="ORF">HMPREF1316_2046</name>
</gene>
<feature type="region of interest" description="Disordered" evidence="1">
    <location>
        <begin position="297"/>
        <end position="321"/>
    </location>
</feature>
<dbReference type="InterPro" id="IPR050471">
    <property type="entry name" value="AB_hydrolase"/>
</dbReference>
<dbReference type="STRING" id="1125712.HMPREF1316_2046"/>
<protein>
    <submittedName>
        <fullName evidence="3">Alpha/beta hydrolase family protein</fullName>
    </submittedName>
</protein>
<accession>U2TW13</accession>
<dbReference type="GO" id="GO:0046503">
    <property type="term" value="P:glycerolipid catabolic process"/>
    <property type="evidence" value="ECO:0007669"/>
    <property type="project" value="TreeGrafter"/>
</dbReference>
<dbReference type="EMBL" id="AWEZ01000008">
    <property type="protein sequence ID" value="ERL10520.1"/>
    <property type="molecule type" value="Genomic_DNA"/>
</dbReference>
<dbReference type="InterPro" id="IPR000073">
    <property type="entry name" value="AB_hydrolase_1"/>
</dbReference>
<keyword evidence="3" id="KW-0378">Hydrolase</keyword>
<evidence type="ECO:0000256" key="1">
    <source>
        <dbReference type="SAM" id="MobiDB-lite"/>
    </source>
</evidence>
<proteinExistence type="predicted"/>
<evidence type="ECO:0000313" key="3">
    <source>
        <dbReference type="EMBL" id="ERL10520.1"/>
    </source>
</evidence>
<sequence length="355" mass="37368">MPTPATSMPPVPPQPHFPGSYQRPQTTPTAARLVRRPDGAGVAAFVYGTCSGARTPTLFLHGNGEEHGIFGPQIDAVVASGHVAIAIDSRAQGKSTRGTAPLTYELMAADALACLDALGIERAHLVGFSDGAIEALLIARDHPRTAASLLSIGANLTPEGVMEEDGWDIRGTIATRRAWARWAQELPADGILDPALLTPTAGEAQMTADLLQLMLDEPHVDAVSLAAIVCPTTVMVGEFDCIVPAETDAIVCGVRAGGARVRKMVVPDAGHSLPKEAPEAVTSELLELIGCAEHDEVARPHPGGLRDDDGTEQRCPPSDVHRLLGPVAGSVALTCSHRESPHRDHAGKPRHQQRP</sequence>
<dbReference type="Proteomes" id="UP000016638">
    <property type="component" value="Unassembled WGS sequence"/>
</dbReference>
<organism evidence="3 4">
    <name type="scientific">Olsenella profusa F0195</name>
    <dbReference type="NCBI Taxonomy" id="1125712"/>
    <lineage>
        <taxon>Bacteria</taxon>
        <taxon>Bacillati</taxon>
        <taxon>Actinomycetota</taxon>
        <taxon>Coriobacteriia</taxon>
        <taxon>Coriobacteriales</taxon>
        <taxon>Atopobiaceae</taxon>
        <taxon>Olsenella</taxon>
    </lineage>
</organism>
<dbReference type="Pfam" id="PF00561">
    <property type="entry name" value="Abhydrolase_1"/>
    <property type="match status" value="1"/>
</dbReference>
<dbReference type="GO" id="GO:0004806">
    <property type="term" value="F:triacylglycerol lipase activity"/>
    <property type="evidence" value="ECO:0007669"/>
    <property type="project" value="TreeGrafter"/>
</dbReference>
<dbReference type="RefSeq" id="WP_021725105.1">
    <property type="nucleotide sequence ID" value="NZ_AWEZ01000008.1"/>
</dbReference>
<dbReference type="PANTHER" id="PTHR43433:SF5">
    <property type="entry name" value="AB HYDROLASE-1 DOMAIN-CONTAINING PROTEIN"/>
    <property type="match status" value="1"/>
</dbReference>
<feature type="region of interest" description="Disordered" evidence="1">
    <location>
        <begin position="1"/>
        <end position="29"/>
    </location>
</feature>
<reference evidence="3 4" key="1">
    <citation type="submission" date="2013-08" db="EMBL/GenBank/DDBJ databases">
        <authorList>
            <person name="Durkin A.S."/>
            <person name="Haft D.R."/>
            <person name="McCorrison J."/>
            <person name="Torralba M."/>
            <person name="Gillis M."/>
            <person name="Haft D.H."/>
            <person name="Methe B."/>
            <person name="Sutton G."/>
            <person name="Nelson K.E."/>
        </authorList>
    </citation>
    <scope>NUCLEOTIDE SEQUENCE [LARGE SCALE GENOMIC DNA]</scope>
    <source>
        <strain evidence="3 4">F0195</strain>
    </source>
</reference>
<evidence type="ECO:0000259" key="2">
    <source>
        <dbReference type="Pfam" id="PF00561"/>
    </source>
</evidence>
<dbReference type="AlphaFoldDB" id="U2TW13"/>
<dbReference type="PATRIC" id="fig|1125712.3.peg.249"/>
<dbReference type="eggNOG" id="COG2267">
    <property type="taxonomic scope" value="Bacteria"/>
</dbReference>
<feature type="compositionally biased region" description="Pro residues" evidence="1">
    <location>
        <begin position="1"/>
        <end position="16"/>
    </location>
</feature>
<dbReference type="PANTHER" id="PTHR43433">
    <property type="entry name" value="HYDROLASE, ALPHA/BETA FOLD FAMILY PROTEIN"/>
    <property type="match status" value="1"/>
</dbReference>
<evidence type="ECO:0000313" key="4">
    <source>
        <dbReference type="Proteomes" id="UP000016638"/>
    </source>
</evidence>
<dbReference type="Gene3D" id="3.40.50.1820">
    <property type="entry name" value="alpha/beta hydrolase"/>
    <property type="match status" value="1"/>
</dbReference>
<dbReference type="SUPFAM" id="SSF53474">
    <property type="entry name" value="alpha/beta-Hydrolases"/>
    <property type="match status" value="1"/>
</dbReference>
<feature type="domain" description="AB hydrolase-1" evidence="2">
    <location>
        <begin position="58"/>
        <end position="158"/>
    </location>
</feature>
<name>U2TW13_9ACTN</name>
<feature type="region of interest" description="Disordered" evidence="1">
    <location>
        <begin position="334"/>
        <end position="355"/>
    </location>
</feature>
<keyword evidence="4" id="KW-1185">Reference proteome</keyword>
<feature type="compositionally biased region" description="Basic and acidic residues" evidence="1">
    <location>
        <begin position="336"/>
        <end position="347"/>
    </location>
</feature>
<dbReference type="InterPro" id="IPR029058">
    <property type="entry name" value="AB_hydrolase_fold"/>
</dbReference>
<feature type="compositionally biased region" description="Basic and acidic residues" evidence="1">
    <location>
        <begin position="297"/>
        <end position="312"/>
    </location>
</feature>
<comment type="caution">
    <text evidence="3">The sequence shown here is derived from an EMBL/GenBank/DDBJ whole genome shotgun (WGS) entry which is preliminary data.</text>
</comment>